<dbReference type="STRING" id="44576.SAMN05421881_10324"/>
<dbReference type="AlphaFoldDB" id="A0A1H3JBT3"/>
<name>A0A1H3JBT3_9PROT</name>
<dbReference type="Pfam" id="PF00582">
    <property type="entry name" value="Usp"/>
    <property type="match status" value="1"/>
</dbReference>
<dbReference type="Gene3D" id="3.40.50.620">
    <property type="entry name" value="HUPs"/>
    <property type="match status" value="1"/>
</dbReference>
<keyword evidence="4" id="KW-1185">Reference proteome</keyword>
<dbReference type="PANTHER" id="PTHR46268:SF6">
    <property type="entry name" value="UNIVERSAL STRESS PROTEIN UP12"/>
    <property type="match status" value="1"/>
</dbReference>
<dbReference type="Proteomes" id="UP000198640">
    <property type="component" value="Unassembled WGS sequence"/>
</dbReference>
<reference evidence="3 4" key="1">
    <citation type="submission" date="2016-10" db="EMBL/GenBank/DDBJ databases">
        <authorList>
            <person name="de Groot N.N."/>
        </authorList>
    </citation>
    <scope>NUCLEOTIDE SEQUENCE [LARGE SCALE GENOMIC DNA]</scope>
    <source>
        <strain evidence="3 4">Nm1</strain>
    </source>
</reference>
<protein>
    <submittedName>
        <fullName evidence="3">Nucleotide-binding universal stress protein, UspA family</fullName>
    </submittedName>
</protein>
<dbReference type="OrthoDB" id="5295044at2"/>
<dbReference type="PRINTS" id="PR01438">
    <property type="entry name" value="UNVRSLSTRESS"/>
</dbReference>
<evidence type="ECO:0000256" key="1">
    <source>
        <dbReference type="ARBA" id="ARBA00008791"/>
    </source>
</evidence>
<dbReference type="PANTHER" id="PTHR46268">
    <property type="entry name" value="STRESS RESPONSE PROTEIN NHAX"/>
    <property type="match status" value="1"/>
</dbReference>
<dbReference type="RefSeq" id="WP_090414248.1">
    <property type="nucleotide sequence ID" value="NZ_FNOY01000032.1"/>
</dbReference>
<dbReference type="InterPro" id="IPR014729">
    <property type="entry name" value="Rossmann-like_a/b/a_fold"/>
</dbReference>
<dbReference type="SUPFAM" id="SSF52402">
    <property type="entry name" value="Adenine nucleotide alpha hydrolases-like"/>
    <property type="match status" value="1"/>
</dbReference>
<proteinExistence type="inferred from homology"/>
<feature type="domain" description="UspA" evidence="2">
    <location>
        <begin position="4"/>
        <end position="143"/>
    </location>
</feature>
<accession>A0A1H3JBT3</accession>
<dbReference type="InterPro" id="IPR006016">
    <property type="entry name" value="UspA"/>
</dbReference>
<dbReference type="EMBL" id="FNOY01000032">
    <property type="protein sequence ID" value="SDY37391.1"/>
    <property type="molecule type" value="Genomic_DNA"/>
</dbReference>
<gene>
    <name evidence="3" type="ORF">SAMN05421881_10324</name>
</gene>
<evidence type="ECO:0000313" key="3">
    <source>
        <dbReference type="EMBL" id="SDY37391.1"/>
    </source>
</evidence>
<comment type="similarity">
    <text evidence="1">Belongs to the universal stress protein A family.</text>
</comment>
<sequence length="143" mass="15508">MTIALIAFDGSENAMRAIEKMLDTVDTSTLHAHVLNVCEPIKVSEVIFKDTFADMQAIDKARKEEGLALMAAAKARLESAGIKHDLHVRFGDPAETITEFARTQQCNLIVIGTRGLGAIKNLLLGSVASKVLHLTETPILLVK</sequence>
<evidence type="ECO:0000259" key="2">
    <source>
        <dbReference type="Pfam" id="PF00582"/>
    </source>
</evidence>
<dbReference type="InterPro" id="IPR006015">
    <property type="entry name" value="Universal_stress_UspA"/>
</dbReference>
<evidence type="ECO:0000313" key="4">
    <source>
        <dbReference type="Proteomes" id="UP000198640"/>
    </source>
</evidence>
<organism evidence="3 4">
    <name type="scientific">Nitrosomonas halophila</name>
    <dbReference type="NCBI Taxonomy" id="44576"/>
    <lineage>
        <taxon>Bacteria</taxon>
        <taxon>Pseudomonadati</taxon>
        <taxon>Pseudomonadota</taxon>
        <taxon>Betaproteobacteria</taxon>
        <taxon>Nitrosomonadales</taxon>
        <taxon>Nitrosomonadaceae</taxon>
        <taxon>Nitrosomonas</taxon>
    </lineage>
</organism>
<dbReference type="CDD" id="cd23659">
    <property type="entry name" value="USP_At3g01520-like"/>
    <property type="match status" value="1"/>
</dbReference>